<dbReference type="EMBL" id="CP080507">
    <property type="protein sequence ID" value="QYM79615.1"/>
    <property type="molecule type" value="Genomic_DNA"/>
</dbReference>
<proteinExistence type="predicted"/>
<evidence type="ECO:0000313" key="2">
    <source>
        <dbReference type="EMBL" id="QYM79615.1"/>
    </source>
</evidence>
<evidence type="ECO:0008006" key="4">
    <source>
        <dbReference type="Google" id="ProtNLM"/>
    </source>
</evidence>
<feature type="chain" id="PRO_5034747788" description="DUF2846 domain-containing protein" evidence="1">
    <location>
        <begin position="22"/>
        <end position="208"/>
    </location>
</feature>
<gene>
    <name evidence="2" type="ORF">K0B96_03070</name>
</gene>
<dbReference type="KEGG" id="ole:K0B96_03070"/>
<organism evidence="2 3">
    <name type="scientific">Horticoccus luteus</name>
    <dbReference type="NCBI Taxonomy" id="2862869"/>
    <lineage>
        <taxon>Bacteria</taxon>
        <taxon>Pseudomonadati</taxon>
        <taxon>Verrucomicrobiota</taxon>
        <taxon>Opitutia</taxon>
        <taxon>Opitutales</taxon>
        <taxon>Opitutaceae</taxon>
        <taxon>Horticoccus</taxon>
    </lineage>
</organism>
<dbReference type="AlphaFoldDB" id="A0A8F9XHR3"/>
<dbReference type="RefSeq" id="WP_220163716.1">
    <property type="nucleotide sequence ID" value="NZ_CP080507.1"/>
</dbReference>
<protein>
    <recommendedName>
        <fullName evidence="4">DUF2846 domain-containing protein</fullName>
    </recommendedName>
</protein>
<keyword evidence="1" id="KW-0732">Signal</keyword>
<keyword evidence="3" id="KW-1185">Reference proteome</keyword>
<evidence type="ECO:0000256" key="1">
    <source>
        <dbReference type="SAM" id="SignalP"/>
    </source>
</evidence>
<evidence type="ECO:0000313" key="3">
    <source>
        <dbReference type="Proteomes" id="UP000825051"/>
    </source>
</evidence>
<accession>A0A8F9XHR3</accession>
<dbReference type="PROSITE" id="PS51257">
    <property type="entry name" value="PROKAR_LIPOPROTEIN"/>
    <property type="match status" value="1"/>
</dbReference>
<sequence length="208" mass="23372">MPKFHLPVLLLVLCGFLSGCATGRFTVADSNTDYPAKPDQALVVIMRPSTFGAAISSSVFDATGDQNKLIAVLGPKEKVAYYCPPGDRLFMVISENADFMEARLDAGKIYYAIVTPRTGMWKARFSLHPFKVNHAEKEFRLDSANLRQWLAACHFVKPDAKSLDYGQTHASDIQARRADYSDKWARMLEQDKQWRRLLPEDGVTSPVR</sequence>
<name>A0A8F9XHR3_9BACT</name>
<feature type="signal peptide" evidence="1">
    <location>
        <begin position="1"/>
        <end position="21"/>
    </location>
</feature>
<dbReference type="Proteomes" id="UP000825051">
    <property type="component" value="Chromosome"/>
</dbReference>
<reference evidence="2" key="1">
    <citation type="submission" date="2021-08" db="EMBL/GenBank/DDBJ databases">
        <title>Genome of a novel bacterium of the phylum Verrucomicrobia, Oleiharenicola sp. KSB-15.</title>
        <authorList>
            <person name="Chung J.-H."/>
            <person name="Ahn J.-H."/>
            <person name="Yoon Y."/>
            <person name="Kim D.-Y."/>
            <person name="An S.-H."/>
            <person name="Park I."/>
            <person name="Yeon J."/>
        </authorList>
    </citation>
    <scope>NUCLEOTIDE SEQUENCE</scope>
    <source>
        <strain evidence="2">KSB-15</strain>
    </source>
</reference>